<reference evidence="1 2" key="1">
    <citation type="submission" date="2018-07" db="EMBL/GenBank/DDBJ databases">
        <title>Leeuwenhoekiella genomics.</title>
        <authorList>
            <person name="Tahon G."/>
            <person name="Willems A."/>
        </authorList>
    </citation>
    <scope>NUCLEOTIDE SEQUENCE [LARGE SCALE GENOMIC DNA]</scope>
    <source>
        <strain evidence="1 2">R-50232</strain>
    </source>
</reference>
<dbReference type="Proteomes" id="UP000289821">
    <property type="component" value="Unassembled WGS sequence"/>
</dbReference>
<keyword evidence="2" id="KW-1185">Reference proteome</keyword>
<dbReference type="AlphaFoldDB" id="A0A4Q0NNE8"/>
<proteinExistence type="predicted"/>
<dbReference type="EMBL" id="QOVI01000011">
    <property type="protein sequence ID" value="RXG11435.1"/>
    <property type="molecule type" value="Genomic_DNA"/>
</dbReference>
<evidence type="ECO:0000313" key="2">
    <source>
        <dbReference type="Proteomes" id="UP000289821"/>
    </source>
</evidence>
<sequence>MFFTRALLESKAYLVELQGSAEDILIHTLILLTAKSNEIHTIALEGLALQ</sequence>
<comment type="caution">
    <text evidence="1">The sequence shown here is derived from an EMBL/GenBank/DDBJ whole genome shotgun (WGS) entry which is preliminary data.</text>
</comment>
<name>A0A4Q0NNE8_9FLAO</name>
<gene>
    <name evidence="1" type="ORF">DSM04_11146</name>
</gene>
<evidence type="ECO:0000313" key="1">
    <source>
        <dbReference type="EMBL" id="RXG11435.1"/>
    </source>
</evidence>
<protein>
    <submittedName>
        <fullName evidence="1">Uncharacterized protein</fullName>
    </submittedName>
</protein>
<accession>A0A4Q0NNE8</accession>
<organism evidence="1 2">
    <name type="scientific">Leeuwenhoekiella aestuarii</name>
    <dbReference type="NCBI Taxonomy" id="2249426"/>
    <lineage>
        <taxon>Bacteria</taxon>
        <taxon>Pseudomonadati</taxon>
        <taxon>Bacteroidota</taxon>
        <taxon>Flavobacteriia</taxon>
        <taxon>Flavobacteriales</taxon>
        <taxon>Flavobacteriaceae</taxon>
        <taxon>Leeuwenhoekiella</taxon>
    </lineage>
</organism>